<dbReference type="Proteomes" id="UP000431922">
    <property type="component" value="Unassembled WGS sequence"/>
</dbReference>
<dbReference type="GO" id="GO:0003700">
    <property type="term" value="F:DNA-binding transcription factor activity"/>
    <property type="evidence" value="ECO:0007669"/>
    <property type="project" value="InterPro"/>
</dbReference>
<evidence type="ECO:0000256" key="3">
    <source>
        <dbReference type="ARBA" id="ARBA00023125"/>
    </source>
</evidence>
<protein>
    <submittedName>
        <fullName evidence="6">LysR family transcriptional regulator</fullName>
    </submittedName>
</protein>
<dbReference type="AlphaFoldDB" id="A0A845AZG1"/>
<dbReference type="GO" id="GO:0006351">
    <property type="term" value="P:DNA-templated transcription"/>
    <property type="evidence" value="ECO:0007669"/>
    <property type="project" value="TreeGrafter"/>
</dbReference>
<dbReference type="InterPro" id="IPR058163">
    <property type="entry name" value="LysR-type_TF_proteobact-type"/>
</dbReference>
<evidence type="ECO:0000256" key="2">
    <source>
        <dbReference type="ARBA" id="ARBA00023015"/>
    </source>
</evidence>
<organism evidence="6 7">
    <name type="scientific">Allopontixanthobacter sediminis</name>
    <dbReference type="NCBI Taxonomy" id="1689985"/>
    <lineage>
        <taxon>Bacteria</taxon>
        <taxon>Pseudomonadati</taxon>
        <taxon>Pseudomonadota</taxon>
        <taxon>Alphaproteobacteria</taxon>
        <taxon>Sphingomonadales</taxon>
        <taxon>Erythrobacteraceae</taxon>
        <taxon>Allopontixanthobacter</taxon>
    </lineage>
</organism>
<comment type="similarity">
    <text evidence="1">Belongs to the LysR transcriptional regulatory family.</text>
</comment>
<keyword evidence="2" id="KW-0805">Transcription regulation</keyword>
<dbReference type="GO" id="GO:0043565">
    <property type="term" value="F:sequence-specific DNA binding"/>
    <property type="evidence" value="ECO:0007669"/>
    <property type="project" value="TreeGrafter"/>
</dbReference>
<dbReference type="SUPFAM" id="SSF53850">
    <property type="entry name" value="Periplasmic binding protein-like II"/>
    <property type="match status" value="1"/>
</dbReference>
<dbReference type="InterPro" id="IPR036388">
    <property type="entry name" value="WH-like_DNA-bd_sf"/>
</dbReference>
<dbReference type="InterPro" id="IPR005119">
    <property type="entry name" value="LysR_subst-bd"/>
</dbReference>
<dbReference type="Gene3D" id="1.10.10.10">
    <property type="entry name" value="Winged helix-like DNA-binding domain superfamily/Winged helix DNA-binding domain"/>
    <property type="match status" value="1"/>
</dbReference>
<keyword evidence="4" id="KW-0804">Transcription</keyword>
<feature type="domain" description="HTH lysR-type" evidence="5">
    <location>
        <begin position="1"/>
        <end position="59"/>
    </location>
</feature>
<evidence type="ECO:0000256" key="4">
    <source>
        <dbReference type="ARBA" id="ARBA00023163"/>
    </source>
</evidence>
<evidence type="ECO:0000313" key="7">
    <source>
        <dbReference type="Proteomes" id="UP000431922"/>
    </source>
</evidence>
<proteinExistence type="inferred from homology"/>
<comment type="caution">
    <text evidence="6">The sequence shown here is derived from an EMBL/GenBank/DDBJ whole genome shotgun (WGS) entry which is preliminary data.</text>
</comment>
<accession>A0A845AZG1</accession>
<dbReference type="OrthoDB" id="9787460at2"/>
<dbReference type="EMBL" id="WTYL01000001">
    <property type="protein sequence ID" value="MXP43264.1"/>
    <property type="molecule type" value="Genomic_DNA"/>
</dbReference>
<reference evidence="6 7" key="1">
    <citation type="submission" date="2019-12" db="EMBL/GenBank/DDBJ databases">
        <title>Genomic-based taxomic classification of the family Erythrobacteraceae.</title>
        <authorList>
            <person name="Xu L."/>
        </authorList>
    </citation>
    <scope>NUCLEOTIDE SEQUENCE [LARGE SCALE GENOMIC DNA]</scope>
    <source>
        <strain evidence="6 7">KCTC 42453</strain>
    </source>
</reference>
<name>A0A845AZG1_9SPHN</name>
<dbReference type="RefSeq" id="WP_160754889.1">
    <property type="nucleotide sequence ID" value="NZ_WTYL01000001.1"/>
</dbReference>
<dbReference type="Pfam" id="PF00126">
    <property type="entry name" value="HTH_1"/>
    <property type="match status" value="1"/>
</dbReference>
<dbReference type="PANTHER" id="PTHR30537:SF3">
    <property type="entry name" value="TRANSCRIPTIONAL REGULATORY PROTEIN"/>
    <property type="match status" value="1"/>
</dbReference>
<evidence type="ECO:0000259" key="5">
    <source>
        <dbReference type="PROSITE" id="PS50931"/>
    </source>
</evidence>
<keyword evidence="7" id="KW-1185">Reference proteome</keyword>
<dbReference type="Gene3D" id="3.40.190.290">
    <property type="match status" value="1"/>
</dbReference>
<sequence>MQDWNEIRTAATVARLGTVSAAADALNVHRATVTRHIDTLEGVLGAKLFQRNRRGFVPTDLGLRLLQVAEACEEQFDQLFLHAKSQAEVIEGDLVLTSIAQMAEHLFPVIAEFGRRHPAVKTRFLASQDLAKLEYGEAHIALRVGARPQDPDNVVRSAGTMHVGLYAHRSYAAAHGLPEGEADLPGHRFVGSDAANPRAPFLKWMAQHIAPRDVVLVSNDIPSHTAAVLAGVGIGFLPEYLAADHPELVEVLPPRADWAVPLWLVTHVDLNRTPKVRAFLDLMADPAAGWRFG</sequence>
<dbReference type="InterPro" id="IPR036390">
    <property type="entry name" value="WH_DNA-bd_sf"/>
</dbReference>
<dbReference type="SUPFAM" id="SSF46785">
    <property type="entry name" value="Winged helix' DNA-binding domain"/>
    <property type="match status" value="1"/>
</dbReference>
<keyword evidence="3" id="KW-0238">DNA-binding</keyword>
<evidence type="ECO:0000256" key="1">
    <source>
        <dbReference type="ARBA" id="ARBA00009437"/>
    </source>
</evidence>
<dbReference type="InterPro" id="IPR000847">
    <property type="entry name" value="LysR_HTH_N"/>
</dbReference>
<dbReference type="Pfam" id="PF03466">
    <property type="entry name" value="LysR_substrate"/>
    <property type="match status" value="1"/>
</dbReference>
<dbReference type="PROSITE" id="PS50931">
    <property type="entry name" value="HTH_LYSR"/>
    <property type="match status" value="1"/>
</dbReference>
<gene>
    <name evidence="6" type="ORF">GRI65_02200</name>
</gene>
<evidence type="ECO:0000313" key="6">
    <source>
        <dbReference type="EMBL" id="MXP43264.1"/>
    </source>
</evidence>
<dbReference type="PANTHER" id="PTHR30537">
    <property type="entry name" value="HTH-TYPE TRANSCRIPTIONAL REGULATOR"/>
    <property type="match status" value="1"/>
</dbReference>